<gene>
    <name evidence="3" type="ORF">PROFUN_00129</name>
</gene>
<dbReference type="EMBL" id="MDYQ01000001">
    <property type="protein sequence ID" value="PRP89787.1"/>
    <property type="molecule type" value="Genomic_DNA"/>
</dbReference>
<protein>
    <recommendedName>
        <fullName evidence="2">Iminophenyl-pyruvate dimer synthase domain-containing protein</fullName>
    </recommendedName>
</protein>
<sequence length="1100" mass="127034">MRHPQLKLGVRWTGHKREQPSTPKEMEAVDAYLKTASSLEHALLNSYLIAACSLKCTPEEFKDQPHPAAAFETVRAWKTDIITVAKEEMIHLHYVQVLRRGVQLPPYFGLPNRDERGSVEFEKWTPKWLPSDAPKNTHVAVEQTCFSAKNIERFVAYESTGEFQEAMMTKEEHQQLLDFSIRYFQFETALRIAFATDPKPPQLTKEDATGDIDPEIIQRAISISTSYPMHYSTPGLLKNDGPIKPFGSIAALYDTLEETFHEDMFKEDNSDLLTEIAPNTNASRGLDTSIFYVASDKAEERDQAAAARAAENWTRKMTDKQSVHQIIQEIKEEGEGFSGWLQCCKDFAEKLVPDYLRKDSDEKTVQAYWQQIFRTKRLIDVDIHRAKEKEKEEKEKEKEREKKRQRMIEEKAEQLKREGNFGYHVMEEPREEKKEEEVPRGSVAALRRFKTAHLYRFFVMMGGNQQWTLWNNQIRAKSQSTTPPAPFIPRRTFKEIQENSPAKQLQKEVAEWFNVCYYSIIVWLARIYEGKADWETDRTRRQSIEQLATWPLMSMCIRPFLELASFFTEDTPSANGWGRFFRTDKNNYVFPSEHIIPEAYKLLLQDLSKPEQDETIFSILTKASDWARTWLETSQKESAFSHLESHQVKIVQNRLYCLINLKDVHKQFQFRMDGFYSSDIKGEAPKDNTYREQVVTGHNKQDPKYNYIPVQNGIDDEWKDVEKVLRVRFCGRSNIFLATDPDHNTDEAGVTGTARIHFSDKRDDPEHPWHMLNREIVTNPNVKEGKHIMQRAPQGQVGPKNTDPGTVEPVGVRVVSIDVFETKGQPKVSLDLPHPEKAPIAGLTNLGEPVYQLNGDNDTLGVLKDLTVDLDRISGESKYHVPNFFGLNHMAWWDGEPIDHFYISLTSKKNGDLRVARMVKRGTEELLDVPPVTRAWSGRGPIFIDAVPNSYGTYPPWVLSELSARDMQLQKGKDSETALLFEARALRMCKEIDEIAKKKEQTAEDEAQKVSLVERCFRVRYPHTISPMVAQTRFPYVHTVSEPVSEQDRKDTFLTHLIKDEIDYEKPWLTAYDCGIMDYDALTMLFNGEIYIPIKRNGSV</sequence>
<evidence type="ECO:0000256" key="1">
    <source>
        <dbReference type="SAM" id="Coils"/>
    </source>
</evidence>
<keyword evidence="4" id="KW-1185">Reference proteome</keyword>
<keyword evidence="1" id="KW-0175">Coiled coil</keyword>
<dbReference type="AlphaFoldDB" id="A0A2P6P0R6"/>
<dbReference type="OrthoDB" id="10387922at2759"/>
<dbReference type="InParanoid" id="A0A2P6P0R6"/>
<dbReference type="Proteomes" id="UP000241769">
    <property type="component" value="Unassembled WGS sequence"/>
</dbReference>
<organism evidence="3 4">
    <name type="scientific">Planoprotostelium fungivorum</name>
    <dbReference type="NCBI Taxonomy" id="1890364"/>
    <lineage>
        <taxon>Eukaryota</taxon>
        <taxon>Amoebozoa</taxon>
        <taxon>Evosea</taxon>
        <taxon>Variosea</taxon>
        <taxon>Cavosteliida</taxon>
        <taxon>Cavosteliaceae</taxon>
        <taxon>Planoprotostelium</taxon>
    </lineage>
</organism>
<dbReference type="InterPro" id="IPR026820">
    <property type="entry name" value="VioB/RebD_dom"/>
</dbReference>
<feature type="domain" description="Iminophenyl-pyruvate dimer synthase" evidence="2">
    <location>
        <begin position="33"/>
        <end position="337"/>
    </location>
</feature>
<accession>A0A2P6P0R6</accession>
<reference evidence="3 4" key="1">
    <citation type="journal article" date="2018" name="Genome Biol. Evol.">
        <title>Multiple Roots of Fruiting Body Formation in Amoebozoa.</title>
        <authorList>
            <person name="Hillmann F."/>
            <person name="Forbes G."/>
            <person name="Novohradska S."/>
            <person name="Ferling I."/>
            <person name="Riege K."/>
            <person name="Groth M."/>
            <person name="Westermann M."/>
            <person name="Marz M."/>
            <person name="Spaller T."/>
            <person name="Winckler T."/>
            <person name="Schaap P."/>
            <person name="Glockner G."/>
        </authorList>
    </citation>
    <scope>NUCLEOTIDE SEQUENCE [LARGE SCALE GENOMIC DNA]</scope>
    <source>
        <strain evidence="3 4">Jena</strain>
    </source>
</reference>
<feature type="coiled-coil region" evidence="1">
    <location>
        <begin position="381"/>
        <end position="418"/>
    </location>
</feature>
<evidence type="ECO:0000313" key="3">
    <source>
        <dbReference type="EMBL" id="PRP89787.1"/>
    </source>
</evidence>
<evidence type="ECO:0000259" key="2">
    <source>
        <dbReference type="Pfam" id="PF12902"/>
    </source>
</evidence>
<evidence type="ECO:0000313" key="4">
    <source>
        <dbReference type="Proteomes" id="UP000241769"/>
    </source>
</evidence>
<dbReference type="Pfam" id="PF12902">
    <property type="entry name" value="Ferritin-like"/>
    <property type="match status" value="1"/>
</dbReference>
<name>A0A2P6P0R6_9EUKA</name>
<comment type="caution">
    <text evidence="3">The sequence shown here is derived from an EMBL/GenBank/DDBJ whole genome shotgun (WGS) entry which is preliminary data.</text>
</comment>
<dbReference type="Gene3D" id="1.20.1260.10">
    <property type="match status" value="1"/>
</dbReference>
<proteinExistence type="predicted"/>
<dbReference type="InterPro" id="IPR012347">
    <property type="entry name" value="Ferritin-like"/>
</dbReference>